<name>A0ABX7PVG1_9BACT</name>
<keyword evidence="2" id="KW-1185">Reference proteome</keyword>
<evidence type="ECO:0000313" key="2">
    <source>
        <dbReference type="Proteomes" id="UP000663088"/>
    </source>
</evidence>
<evidence type="ECO:0000313" key="1">
    <source>
        <dbReference type="EMBL" id="QSR86976.1"/>
    </source>
</evidence>
<organism evidence="1 2">
    <name type="scientific">Candidatus Methylacidiphilum infernorum</name>
    <dbReference type="NCBI Taxonomy" id="511746"/>
    <lineage>
        <taxon>Bacteria</taxon>
        <taxon>Pseudomonadati</taxon>
        <taxon>Verrucomicrobiota</taxon>
        <taxon>Methylacidiphilae</taxon>
        <taxon>Methylacidiphilales</taxon>
        <taxon>Methylacidiphilaceae</taxon>
        <taxon>Methylacidiphilum (ex Ratnadevi et al. 2023)</taxon>
    </lineage>
</organism>
<protein>
    <submittedName>
        <fullName evidence="1">Uncharacterized protein</fullName>
    </submittedName>
</protein>
<gene>
    <name evidence="1" type="ORF">EM20IM_00965</name>
</gene>
<dbReference type="RefSeq" id="WP_206847428.1">
    <property type="nucleotide sequence ID" value="NZ_CP065956.1"/>
</dbReference>
<sequence>MKFIGLSGVHEPPGNGLWEKEGKRDLWITASPKLPDHIEGREQMPKTSGGLACGVILEGNMQWAFRFRDAPRRENRPFISQLASKHGIKKVLIVSEDRGIRSAVFG</sequence>
<dbReference type="EMBL" id="CP065956">
    <property type="protein sequence ID" value="QSR86976.1"/>
    <property type="molecule type" value="Genomic_DNA"/>
</dbReference>
<dbReference type="Proteomes" id="UP000663088">
    <property type="component" value="Chromosome"/>
</dbReference>
<accession>A0ABX7PVG1</accession>
<proteinExistence type="predicted"/>
<reference evidence="1 2" key="1">
    <citation type="submission" date="2020-12" db="EMBL/GenBank/DDBJ databases">
        <authorList>
            <person name="Awala S.I."/>
            <person name="Gwak J.-H."/>
            <person name="Kim S.-J."/>
            <person name="Rhee S.-K."/>
        </authorList>
    </citation>
    <scope>NUCLEOTIDE SEQUENCE [LARGE SCALE GENOMIC DNA]</scope>
    <source>
        <strain evidence="1 2">IT5</strain>
    </source>
</reference>